<dbReference type="Pfam" id="PF21722">
    <property type="entry name" value="Gly_rich_2"/>
    <property type="match status" value="2"/>
</dbReference>
<dbReference type="EMBL" id="BAAAFI010000002">
    <property type="protein sequence ID" value="GAA0877648.1"/>
    <property type="molecule type" value="Genomic_DNA"/>
</dbReference>
<evidence type="ECO:0000256" key="1">
    <source>
        <dbReference type="SAM" id="MobiDB-lite"/>
    </source>
</evidence>
<feature type="compositionally biased region" description="Low complexity" evidence="1">
    <location>
        <begin position="521"/>
        <end position="530"/>
    </location>
</feature>
<feature type="domain" description="Glycine-rich" evidence="2">
    <location>
        <begin position="410"/>
        <end position="630"/>
    </location>
</feature>
<feature type="domain" description="Glycine-rich" evidence="2">
    <location>
        <begin position="660"/>
        <end position="919"/>
    </location>
</feature>
<name>A0ABP3Y7Z0_9BACT</name>
<dbReference type="NCBIfam" id="TIGR04183">
    <property type="entry name" value="Por_Secre_tail"/>
    <property type="match status" value="1"/>
</dbReference>
<reference evidence="4" key="1">
    <citation type="journal article" date="2019" name="Int. J. Syst. Evol. Microbiol.">
        <title>The Global Catalogue of Microorganisms (GCM) 10K type strain sequencing project: providing services to taxonomists for standard genome sequencing and annotation.</title>
        <authorList>
            <consortium name="The Broad Institute Genomics Platform"/>
            <consortium name="The Broad Institute Genome Sequencing Center for Infectious Disease"/>
            <person name="Wu L."/>
            <person name="Ma J."/>
        </authorList>
    </citation>
    <scope>NUCLEOTIDE SEQUENCE [LARGE SCALE GENOMIC DNA]</scope>
    <source>
        <strain evidence="4">JCM 16112</strain>
    </source>
</reference>
<organism evidence="3 4">
    <name type="scientific">Algoriphagus jejuensis</name>
    <dbReference type="NCBI Taxonomy" id="419934"/>
    <lineage>
        <taxon>Bacteria</taxon>
        <taxon>Pseudomonadati</taxon>
        <taxon>Bacteroidota</taxon>
        <taxon>Cytophagia</taxon>
        <taxon>Cytophagales</taxon>
        <taxon>Cyclobacteriaceae</taxon>
        <taxon>Algoriphagus</taxon>
    </lineage>
</organism>
<feature type="region of interest" description="Disordered" evidence="1">
    <location>
        <begin position="513"/>
        <end position="591"/>
    </location>
</feature>
<feature type="compositionally biased region" description="Gly residues" evidence="1">
    <location>
        <begin position="868"/>
        <end position="879"/>
    </location>
</feature>
<evidence type="ECO:0000313" key="3">
    <source>
        <dbReference type="EMBL" id="GAA0877648.1"/>
    </source>
</evidence>
<feature type="region of interest" description="Disordered" evidence="1">
    <location>
        <begin position="860"/>
        <end position="904"/>
    </location>
</feature>
<comment type="caution">
    <text evidence="3">The sequence shown here is derived from an EMBL/GenBank/DDBJ whole genome shotgun (WGS) entry which is preliminary data.</text>
</comment>
<sequence length="1118" mass="113279">MGEVWGQTFTSNSNGDWTTTPGSRWTRTNPNSCATQYTSPPPTNASNISCAIDVIINHTITKTGYNQFAQRFRSLRINSTGYLNFTGNTIIEFTNNAYGAVDIIIDGGTLEIYDLNLINGAKIQVINGGKLIVRNNLTTSGSSTQIIVDTSSSISVGNDTTIASGHYLNINGSFSSKNLISNSAITTISSTANVTIANDFNLNSSGSLSLSGDAKLKVGRDFTSSGSASFASNGNTTLEIGRDFTQGSSGAFSFNNTNTSISRNFTNTGSGPSTFLGDAILDVDGNFSTSNGSIDFTNSTKVTIDGNVTQSAGGIYARDYSDIRVSGNINSTGGSYFGSSNSFLGVNGNHTISNYTASYNLSNNAQIQVSGTTTSPWNSLYVSDNACYKSNNRAEGVACVLCGETYIADGTFYVPAGVTQITIEVWGGGGAGASGNVITAGGGGGGYSRRTFSVTPGQALAVYVGKGGVANSALQANRDGALSYVSVNSSEPLPDRITNSIIFANGGKSPNPITSSGLGGSALSSSDLASRPNSVSYKGGDGKAPGSASGGGGSAAADNGPGNNGQDPPPNGGAKPSGKGGPGGNGNYYNNNGFQPTSGTYAGGGGGAYGITGSNKVGGSGAGGLVVISFTCPYVEPCTRVVDYGISGDYFIVEYFCDGKWAAPEGLDEYEVMLVGGGGAGGRTENASETGQAGGGGGGGAVVFPPKFIISGSGIPAGANYEIKVGAGGTGNSIVDSLRNGENSSFNNGVEYIAGGGAGGGISLSGSLNGLNGTNSSSGGGGAARKGSAAGIGGLGNTPGYNGGVAKTTGSSQNQYGGGGGGAGEVGFSVNASDGGPGGKGLLNTFKGISNYFGAGGGGGSASTSKTGGAGGTGGGGKGGKPDENAANGSANTGSGGGGGGGANKAGGDGGSGIVIIRYPVYRILPVEFLHFNATYQKADHSGLLIWSTAKEWENSHFEIERAVNTVKTWETIGRVEGNGYSDMPVEYKFIDTDLPKSGGNVFYRLKQIDYSARYSYSNTRAIHLPLVESEQRWIVYPNPTNGQDIQLVSRDNADFTEESSMQLSLSTSLGQQESIPGTTLVEINQNLSASLRQKPAGLYLLLIRWGNNLQTLRIVKN</sequence>
<gene>
    <name evidence="3" type="ORF">GCM10009119_06160</name>
</gene>
<feature type="compositionally biased region" description="Gly residues" evidence="1">
    <location>
        <begin position="894"/>
        <end position="904"/>
    </location>
</feature>
<feature type="region of interest" description="Disordered" evidence="1">
    <location>
        <begin position="1"/>
        <end position="29"/>
    </location>
</feature>
<dbReference type="Proteomes" id="UP001500469">
    <property type="component" value="Unassembled WGS sequence"/>
</dbReference>
<accession>A0ABP3Y7Z0</accession>
<evidence type="ECO:0000313" key="4">
    <source>
        <dbReference type="Proteomes" id="UP001500469"/>
    </source>
</evidence>
<proteinExistence type="predicted"/>
<dbReference type="InterPro" id="IPR049304">
    <property type="entry name" value="Gly_rich_dom"/>
</dbReference>
<protein>
    <recommendedName>
        <fullName evidence="2">Glycine-rich domain-containing protein</fullName>
    </recommendedName>
</protein>
<feature type="compositionally biased region" description="Low complexity" evidence="1">
    <location>
        <begin position="555"/>
        <end position="577"/>
    </location>
</feature>
<dbReference type="InterPro" id="IPR026444">
    <property type="entry name" value="Secre_tail"/>
</dbReference>
<keyword evidence="4" id="KW-1185">Reference proteome</keyword>
<feature type="compositionally biased region" description="Polar residues" evidence="1">
    <location>
        <begin position="7"/>
        <end position="29"/>
    </location>
</feature>
<evidence type="ECO:0000259" key="2">
    <source>
        <dbReference type="Pfam" id="PF21722"/>
    </source>
</evidence>